<keyword evidence="3" id="KW-1185">Reference proteome</keyword>
<gene>
    <name evidence="2" type="ORF">ACH5RR_014612</name>
</gene>
<feature type="non-terminal residue" evidence="2">
    <location>
        <position position="1"/>
    </location>
</feature>
<feature type="region of interest" description="Disordered" evidence="1">
    <location>
        <begin position="27"/>
        <end position="72"/>
    </location>
</feature>
<protein>
    <submittedName>
        <fullName evidence="2">Uncharacterized protein</fullName>
    </submittedName>
</protein>
<accession>A0ABD3A6S8</accession>
<proteinExistence type="predicted"/>
<sequence length="128" mass="14620">NLDQSVAVISNGFGEVTSIKSHLLPQLHPRSSGEVQYIKASDNSREKRELDRDKGEKKGREQEDWRDKNVKGKAKNLRNTIWWTQPELRPKPNSGKRFPSSNVAIRLRRVQNLPFSKVLDDGLEGRGC</sequence>
<comment type="caution">
    <text evidence="2">The sequence shown here is derived from an EMBL/GenBank/DDBJ whole genome shotgun (WGS) entry which is preliminary data.</text>
</comment>
<reference evidence="2 3" key="1">
    <citation type="submission" date="2024-11" db="EMBL/GenBank/DDBJ databases">
        <title>A near-complete genome assembly of Cinchona calisaya.</title>
        <authorList>
            <person name="Lian D.C."/>
            <person name="Zhao X.W."/>
            <person name="Wei L."/>
        </authorList>
    </citation>
    <scope>NUCLEOTIDE SEQUENCE [LARGE SCALE GENOMIC DNA]</scope>
    <source>
        <tissue evidence="2">Nenye</tissue>
    </source>
</reference>
<feature type="non-terminal residue" evidence="2">
    <location>
        <position position="128"/>
    </location>
</feature>
<organism evidence="2 3">
    <name type="scientific">Cinchona calisaya</name>
    <dbReference type="NCBI Taxonomy" id="153742"/>
    <lineage>
        <taxon>Eukaryota</taxon>
        <taxon>Viridiplantae</taxon>
        <taxon>Streptophyta</taxon>
        <taxon>Embryophyta</taxon>
        <taxon>Tracheophyta</taxon>
        <taxon>Spermatophyta</taxon>
        <taxon>Magnoliopsida</taxon>
        <taxon>eudicotyledons</taxon>
        <taxon>Gunneridae</taxon>
        <taxon>Pentapetalae</taxon>
        <taxon>asterids</taxon>
        <taxon>lamiids</taxon>
        <taxon>Gentianales</taxon>
        <taxon>Rubiaceae</taxon>
        <taxon>Cinchonoideae</taxon>
        <taxon>Cinchoneae</taxon>
        <taxon>Cinchona</taxon>
    </lineage>
</organism>
<dbReference type="Proteomes" id="UP001630127">
    <property type="component" value="Unassembled WGS sequence"/>
</dbReference>
<evidence type="ECO:0000313" key="3">
    <source>
        <dbReference type="Proteomes" id="UP001630127"/>
    </source>
</evidence>
<evidence type="ECO:0000313" key="2">
    <source>
        <dbReference type="EMBL" id="KAL3526240.1"/>
    </source>
</evidence>
<name>A0ABD3A6S8_9GENT</name>
<dbReference type="EMBL" id="JBJUIK010000006">
    <property type="protein sequence ID" value="KAL3526240.1"/>
    <property type="molecule type" value="Genomic_DNA"/>
</dbReference>
<feature type="compositionally biased region" description="Basic and acidic residues" evidence="1">
    <location>
        <begin position="42"/>
        <end position="70"/>
    </location>
</feature>
<dbReference type="AlphaFoldDB" id="A0ABD3A6S8"/>
<evidence type="ECO:0000256" key="1">
    <source>
        <dbReference type="SAM" id="MobiDB-lite"/>
    </source>
</evidence>